<name>A0ABP9L849_9ACTN</name>
<sequence>MVAEHFDTHVDRAQPFRQSSSIDSHGIEKTAHSQKTADQPEDDAVMSVESPSRFRPGLALGEQRTHKEEEYTEEAHENSY</sequence>
<gene>
    <name evidence="2" type="ORF">GCM10023336_59170</name>
</gene>
<evidence type="ECO:0000256" key="1">
    <source>
        <dbReference type="SAM" id="MobiDB-lite"/>
    </source>
</evidence>
<evidence type="ECO:0000313" key="3">
    <source>
        <dbReference type="Proteomes" id="UP001500124"/>
    </source>
</evidence>
<feature type="compositionally biased region" description="Basic and acidic residues" evidence="1">
    <location>
        <begin position="63"/>
        <end position="80"/>
    </location>
</feature>
<dbReference type="Proteomes" id="UP001500124">
    <property type="component" value="Unassembled WGS sequence"/>
</dbReference>
<feature type="compositionally biased region" description="Basic and acidic residues" evidence="1">
    <location>
        <begin position="1"/>
        <end position="14"/>
    </location>
</feature>
<reference evidence="3" key="1">
    <citation type="journal article" date="2019" name="Int. J. Syst. Evol. Microbiol.">
        <title>The Global Catalogue of Microorganisms (GCM) 10K type strain sequencing project: providing services to taxonomists for standard genome sequencing and annotation.</title>
        <authorList>
            <consortium name="The Broad Institute Genomics Platform"/>
            <consortium name="The Broad Institute Genome Sequencing Center for Infectious Disease"/>
            <person name="Wu L."/>
            <person name="Ma J."/>
        </authorList>
    </citation>
    <scope>NUCLEOTIDE SEQUENCE [LARGE SCALE GENOMIC DNA]</scope>
    <source>
        <strain evidence="3">JCM 18410</strain>
    </source>
</reference>
<feature type="region of interest" description="Disordered" evidence="1">
    <location>
        <begin position="1"/>
        <end position="80"/>
    </location>
</feature>
<accession>A0ABP9L849</accession>
<dbReference type="RefSeq" id="WP_345671121.1">
    <property type="nucleotide sequence ID" value="NZ_BAABKC010000096.1"/>
</dbReference>
<evidence type="ECO:0000313" key="2">
    <source>
        <dbReference type="EMBL" id="GAA5072405.1"/>
    </source>
</evidence>
<organism evidence="2 3">
    <name type="scientific">Streptomyces similanensis</name>
    <dbReference type="NCBI Taxonomy" id="1274988"/>
    <lineage>
        <taxon>Bacteria</taxon>
        <taxon>Bacillati</taxon>
        <taxon>Actinomycetota</taxon>
        <taxon>Actinomycetes</taxon>
        <taxon>Kitasatosporales</taxon>
        <taxon>Streptomycetaceae</taxon>
        <taxon>Streptomyces</taxon>
    </lineage>
</organism>
<dbReference type="EMBL" id="BAABKC010000096">
    <property type="protein sequence ID" value="GAA5072405.1"/>
    <property type="molecule type" value="Genomic_DNA"/>
</dbReference>
<comment type="caution">
    <text evidence="2">The sequence shown here is derived from an EMBL/GenBank/DDBJ whole genome shotgun (WGS) entry which is preliminary data.</text>
</comment>
<keyword evidence="3" id="KW-1185">Reference proteome</keyword>
<protein>
    <submittedName>
        <fullName evidence="2">Uncharacterized protein</fullName>
    </submittedName>
</protein>
<proteinExistence type="predicted"/>